<evidence type="ECO:0000313" key="1">
    <source>
        <dbReference type="EMBL" id="KAH0459983.1"/>
    </source>
</evidence>
<dbReference type="AlphaFoldDB" id="A0AAV7GW84"/>
<keyword evidence="2" id="KW-1185">Reference proteome</keyword>
<comment type="caution">
    <text evidence="1">The sequence shown here is derived from an EMBL/GenBank/DDBJ whole genome shotgun (WGS) entry which is preliminary data.</text>
</comment>
<accession>A0AAV7GW84</accession>
<dbReference type="Proteomes" id="UP000775213">
    <property type="component" value="Unassembled WGS sequence"/>
</dbReference>
<organism evidence="1 2">
    <name type="scientific">Dendrobium chrysotoxum</name>
    <name type="common">Orchid</name>
    <dbReference type="NCBI Taxonomy" id="161865"/>
    <lineage>
        <taxon>Eukaryota</taxon>
        <taxon>Viridiplantae</taxon>
        <taxon>Streptophyta</taxon>
        <taxon>Embryophyta</taxon>
        <taxon>Tracheophyta</taxon>
        <taxon>Spermatophyta</taxon>
        <taxon>Magnoliopsida</taxon>
        <taxon>Liliopsida</taxon>
        <taxon>Asparagales</taxon>
        <taxon>Orchidaceae</taxon>
        <taxon>Epidendroideae</taxon>
        <taxon>Malaxideae</taxon>
        <taxon>Dendrobiinae</taxon>
        <taxon>Dendrobium</taxon>
    </lineage>
</organism>
<reference evidence="1 2" key="1">
    <citation type="journal article" date="2021" name="Hortic Res">
        <title>Chromosome-scale assembly of the Dendrobium chrysotoxum genome enhances the understanding of orchid evolution.</title>
        <authorList>
            <person name="Zhang Y."/>
            <person name="Zhang G.Q."/>
            <person name="Zhang D."/>
            <person name="Liu X.D."/>
            <person name="Xu X.Y."/>
            <person name="Sun W.H."/>
            <person name="Yu X."/>
            <person name="Zhu X."/>
            <person name="Wang Z.W."/>
            <person name="Zhao X."/>
            <person name="Zhong W.Y."/>
            <person name="Chen H."/>
            <person name="Yin W.L."/>
            <person name="Huang T."/>
            <person name="Niu S.C."/>
            <person name="Liu Z.J."/>
        </authorList>
    </citation>
    <scope>NUCLEOTIDE SEQUENCE [LARGE SCALE GENOMIC DNA]</scope>
    <source>
        <strain evidence="1">Lindl</strain>
    </source>
</reference>
<proteinExistence type="predicted"/>
<name>A0AAV7GW84_DENCH</name>
<dbReference type="EMBL" id="JAGFBR010000010">
    <property type="protein sequence ID" value="KAH0459983.1"/>
    <property type="molecule type" value="Genomic_DNA"/>
</dbReference>
<gene>
    <name evidence="1" type="ORF">IEQ34_010646</name>
</gene>
<sequence>MFMGVVETDVHAWTPNKGIDHENVREDSEQLDTAIDSFEDHSQSFNKKNFGSRFLRNKITQLINSCTNINSETNASQPIIDSPLFSVFIKVLEQTIEAFEDMSLYLFSTKLLEDLIKREIFMAIW</sequence>
<evidence type="ECO:0000313" key="2">
    <source>
        <dbReference type="Proteomes" id="UP000775213"/>
    </source>
</evidence>
<protein>
    <submittedName>
        <fullName evidence="1">Uncharacterized protein</fullName>
    </submittedName>
</protein>